<accession>A0A8K0SRC2</accession>
<dbReference type="AlphaFoldDB" id="A0A8K0SRC2"/>
<evidence type="ECO:0000256" key="1">
    <source>
        <dbReference type="SAM" id="MobiDB-lite"/>
    </source>
</evidence>
<feature type="region of interest" description="Disordered" evidence="1">
    <location>
        <begin position="181"/>
        <end position="254"/>
    </location>
</feature>
<reference evidence="2" key="1">
    <citation type="journal article" date="2021" name="Nat. Commun.">
        <title>Genetic determinants of endophytism in the Arabidopsis root mycobiome.</title>
        <authorList>
            <person name="Mesny F."/>
            <person name="Miyauchi S."/>
            <person name="Thiergart T."/>
            <person name="Pickel B."/>
            <person name="Atanasova L."/>
            <person name="Karlsson M."/>
            <person name="Huettel B."/>
            <person name="Barry K.W."/>
            <person name="Haridas S."/>
            <person name="Chen C."/>
            <person name="Bauer D."/>
            <person name="Andreopoulos W."/>
            <person name="Pangilinan J."/>
            <person name="LaButti K."/>
            <person name="Riley R."/>
            <person name="Lipzen A."/>
            <person name="Clum A."/>
            <person name="Drula E."/>
            <person name="Henrissat B."/>
            <person name="Kohler A."/>
            <person name="Grigoriev I.V."/>
            <person name="Martin F.M."/>
            <person name="Hacquard S."/>
        </authorList>
    </citation>
    <scope>NUCLEOTIDE SEQUENCE</scope>
    <source>
        <strain evidence="2">MPI-CAGE-CH-0235</strain>
    </source>
</reference>
<organism evidence="2 3">
    <name type="scientific">Stachybotrys elegans</name>
    <dbReference type="NCBI Taxonomy" id="80388"/>
    <lineage>
        <taxon>Eukaryota</taxon>
        <taxon>Fungi</taxon>
        <taxon>Dikarya</taxon>
        <taxon>Ascomycota</taxon>
        <taxon>Pezizomycotina</taxon>
        <taxon>Sordariomycetes</taxon>
        <taxon>Hypocreomycetidae</taxon>
        <taxon>Hypocreales</taxon>
        <taxon>Stachybotryaceae</taxon>
        <taxon>Stachybotrys</taxon>
    </lineage>
</organism>
<protein>
    <submittedName>
        <fullName evidence="2">Uncharacterized protein</fullName>
    </submittedName>
</protein>
<evidence type="ECO:0000313" key="2">
    <source>
        <dbReference type="EMBL" id="KAH7319904.1"/>
    </source>
</evidence>
<feature type="region of interest" description="Disordered" evidence="1">
    <location>
        <begin position="1"/>
        <end position="102"/>
    </location>
</feature>
<feature type="compositionally biased region" description="Low complexity" evidence="1">
    <location>
        <begin position="1"/>
        <end position="13"/>
    </location>
</feature>
<dbReference type="Proteomes" id="UP000813444">
    <property type="component" value="Unassembled WGS sequence"/>
</dbReference>
<gene>
    <name evidence="2" type="ORF">B0I35DRAFT_223120</name>
</gene>
<evidence type="ECO:0000313" key="3">
    <source>
        <dbReference type="Proteomes" id="UP000813444"/>
    </source>
</evidence>
<comment type="caution">
    <text evidence="2">The sequence shown here is derived from an EMBL/GenBank/DDBJ whole genome shotgun (WGS) entry which is preliminary data.</text>
</comment>
<dbReference type="EMBL" id="JAGPNK010000006">
    <property type="protein sequence ID" value="KAH7319904.1"/>
    <property type="molecule type" value="Genomic_DNA"/>
</dbReference>
<name>A0A8K0SRC2_9HYPO</name>
<feature type="compositionally biased region" description="Polar residues" evidence="1">
    <location>
        <begin position="69"/>
        <end position="95"/>
    </location>
</feature>
<feature type="compositionally biased region" description="Low complexity" evidence="1">
    <location>
        <begin position="35"/>
        <end position="44"/>
    </location>
</feature>
<sequence>MTAPRKSTSSSRFWRWRSRSTKSTSDTDLRDCPNVSPVSSAPAPLSRVEQPPQPMSPFLSESAHVRSLQHPSRSSLTHASSDSMGISPNTRSLQDLTLDPGRRAGDMLATRHRGLAPPPESAAKRLYFKAKREIETKLFLKARRTETQVFETIPEDGNYSRVTVDGARSFLYAQSISKTGSWKDERGNSKRGRKLFGRAPWHRKESHDTLSSVSSSVRDIIRAGTPPATPGTDKGLSASLKSTDSQFPGGEATRIKTPLLDEDTLDSKVRGYFGGIAPPAMDGTGAGYNTMAARSMSHYGMYRQSVPVHLKEWWESSPSHPAWDDRNRDNRLFEFDVAEHLASSPSCPANSRHCDGGSGMCVYHGRNRTQSMLKSDTSARNGRYG</sequence>
<proteinExistence type="predicted"/>
<dbReference type="OrthoDB" id="3648773at2759"/>
<keyword evidence="3" id="KW-1185">Reference proteome</keyword>